<evidence type="ECO:0000313" key="1">
    <source>
        <dbReference type="EMBL" id="KRR19161.1"/>
    </source>
</evidence>
<name>A0A0R3MG32_9BRAD</name>
<dbReference type="Proteomes" id="UP000051660">
    <property type="component" value="Unassembled WGS sequence"/>
</dbReference>
<dbReference type="AlphaFoldDB" id="A0A0R3MG32"/>
<dbReference type="EMBL" id="LLYB01000099">
    <property type="protein sequence ID" value="KRR19161.1"/>
    <property type="molecule type" value="Genomic_DNA"/>
</dbReference>
<proteinExistence type="predicted"/>
<protein>
    <submittedName>
        <fullName evidence="1">Uncharacterized protein</fullName>
    </submittedName>
</protein>
<gene>
    <name evidence="1" type="ORF">CQ14_27915</name>
</gene>
<comment type="caution">
    <text evidence="1">The sequence shown here is derived from an EMBL/GenBank/DDBJ whole genome shotgun (WGS) entry which is preliminary data.</text>
</comment>
<reference evidence="1 2" key="1">
    <citation type="submission" date="2014-03" db="EMBL/GenBank/DDBJ databases">
        <title>Bradyrhizobium valentinum sp. nov., isolated from effective nodules of Lupinus mariae-josephae, a lupine endemic of basic-lime soils in Eastern Spain.</title>
        <authorList>
            <person name="Duran D."/>
            <person name="Rey L."/>
            <person name="Navarro A."/>
            <person name="Busquets A."/>
            <person name="Imperial J."/>
            <person name="Ruiz-Argueso T."/>
        </authorList>
    </citation>
    <scope>NUCLEOTIDE SEQUENCE [LARGE SCALE GENOMIC DNA]</scope>
    <source>
        <strain evidence="1 2">CCBAU 23086</strain>
    </source>
</reference>
<organism evidence="1 2">
    <name type="scientific">Bradyrhizobium lablabi</name>
    <dbReference type="NCBI Taxonomy" id="722472"/>
    <lineage>
        <taxon>Bacteria</taxon>
        <taxon>Pseudomonadati</taxon>
        <taxon>Pseudomonadota</taxon>
        <taxon>Alphaproteobacteria</taxon>
        <taxon>Hyphomicrobiales</taxon>
        <taxon>Nitrobacteraceae</taxon>
        <taxon>Bradyrhizobium</taxon>
    </lineage>
</organism>
<sequence>MVSFTHRGERYSVEPYSVGYEARDERGRPLLLRAWSDVEWRDFEVKFMSQIEIDRRLYG</sequence>
<evidence type="ECO:0000313" key="2">
    <source>
        <dbReference type="Proteomes" id="UP000051660"/>
    </source>
</evidence>
<accession>A0A0R3MG32</accession>